<evidence type="ECO:0000313" key="3">
    <source>
        <dbReference type="Proteomes" id="UP000060487"/>
    </source>
</evidence>
<organism evidence="2 3">
    <name type="scientific">Candidatus Magnetominusculus xianensis</name>
    <dbReference type="NCBI Taxonomy" id="1748249"/>
    <lineage>
        <taxon>Bacteria</taxon>
        <taxon>Pseudomonadati</taxon>
        <taxon>Nitrospirota</taxon>
        <taxon>Nitrospiria</taxon>
        <taxon>Nitrospirales</taxon>
        <taxon>Nitrospiraceae</taxon>
        <taxon>Candidatus Magnetominusculus</taxon>
    </lineage>
</organism>
<dbReference type="InterPro" id="IPR051396">
    <property type="entry name" value="Bact_Antivir_Def_Nuclease"/>
</dbReference>
<protein>
    <recommendedName>
        <fullName evidence="1">Endonuclease GajA/Old nuclease/RecF-like AAA domain-containing protein</fullName>
    </recommendedName>
</protein>
<evidence type="ECO:0000259" key="1">
    <source>
        <dbReference type="Pfam" id="PF13175"/>
    </source>
</evidence>
<name>A0ABR5SHC2_9BACT</name>
<dbReference type="InterPro" id="IPR041685">
    <property type="entry name" value="AAA_GajA/Old/RecF-like"/>
</dbReference>
<dbReference type="Proteomes" id="UP000060487">
    <property type="component" value="Unassembled WGS sequence"/>
</dbReference>
<proteinExistence type="predicted"/>
<feature type="domain" description="Endonuclease GajA/Old nuclease/RecF-like AAA" evidence="1">
    <location>
        <begin position="2"/>
        <end position="356"/>
    </location>
</feature>
<evidence type="ECO:0000313" key="2">
    <source>
        <dbReference type="EMBL" id="KWT91070.1"/>
    </source>
</evidence>
<dbReference type="EMBL" id="LNQR01000032">
    <property type="protein sequence ID" value="KWT91070.1"/>
    <property type="molecule type" value="Genomic_DNA"/>
</dbReference>
<dbReference type="RefSeq" id="WP_085051452.1">
    <property type="nucleotide sequence ID" value="NZ_LNQR01000032.1"/>
</dbReference>
<dbReference type="InterPro" id="IPR027417">
    <property type="entry name" value="P-loop_NTPase"/>
</dbReference>
<reference evidence="2 3" key="1">
    <citation type="submission" date="2015-11" db="EMBL/GenBank/DDBJ databases">
        <authorList>
            <person name="Lin W."/>
        </authorList>
    </citation>
    <scope>NUCLEOTIDE SEQUENCE [LARGE SCALE GENOMIC DNA]</scope>
    <source>
        <strain evidence="2 3">HCH-1</strain>
    </source>
</reference>
<dbReference type="Gene3D" id="3.40.50.300">
    <property type="entry name" value="P-loop containing nucleotide triphosphate hydrolases"/>
    <property type="match status" value="1"/>
</dbReference>
<dbReference type="Pfam" id="PF13175">
    <property type="entry name" value="AAA_15"/>
    <property type="match status" value="1"/>
</dbReference>
<sequence>MHKIHIKNFGPIKDLKMDIKDYLVLIGQQATGKSTVSKLIYFFRTIKDEMYRYFREEIENSPVQVNFTYLNNGLLSVIRHKFLRIYGSTYSMKGLSVKYEYDEDKSISLSSSSTKTPLNIDMTDALTNSYKQPFYSCSNNIRSINEAITGLSSDVDINIISERKERCFRELKGNLNNLFKDDTSAIYIPAGRAMATVFADQMSKENIEYKDLLTGNFIERIRNYRIFYLKDMEQNTERTSCHSYASKYIKTILKGDYVYEKVRDRETYEERLYINRNKFVKMQFASSGQQECLWILLTLNKILYDDQYNKQKVLFIVEEPEAHLYPIAQRDLVELISYVMNATQGQMIITTHSPYILTSFNNLIHANNVAKKISIENEVTKIVDKSLWIDIDKMDVYELEGGECIDIVDRELNFIKAEAIDKASDDIEDVYEKLFDIK</sequence>
<gene>
    <name evidence="2" type="ORF">ASN18_0894</name>
</gene>
<comment type="caution">
    <text evidence="2">The sequence shown here is derived from an EMBL/GenBank/DDBJ whole genome shotgun (WGS) entry which is preliminary data.</text>
</comment>
<dbReference type="SUPFAM" id="SSF52540">
    <property type="entry name" value="P-loop containing nucleoside triphosphate hydrolases"/>
    <property type="match status" value="1"/>
</dbReference>
<dbReference type="PANTHER" id="PTHR43581">
    <property type="entry name" value="ATP/GTP PHOSPHATASE"/>
    <property type="match status" value="1"/>
</dbReference>
<accession>A0ABR5SHC2</accession>
<dbReference type="PANTHER" id="PTHR43581:SF2">
    <property type="entry name" value="EXCINUCLEASE ATPASE SUBUNIT"/>
    <property type="match status" value="1"/>
</dbReference>
<keyword evidence="3" id="KW-1185">Reference proteome</keyword>